<keyword evidence="1" id="KW-1133">Transmembrane helix</keyword>
<dbReference type="EMBL" id="CAADIE010000005">
    <property type="protein sequence ID" value="VFR39085.1"/>
    <property type="molecule type" value="Genomic_DNA"/>
</dbReference>
<sequence length="132" mass="14116">MLSQIARARVVAAFATGRISDYAELLKLELVEYRRSVVLGMVGWIALVVCGLACAGFISVAVIVSYWDSAYRVQAAWGIAALWGVLALASWGLARAANRDRPVFSTLSEELNLDLAAIRGAGAGDKGDRHAH</sequence>
<feature type="transmembrane region" description="Helical" evidence="1">
    <location>
        <begin position="73"/>
        <end position="94"/>
    </location>
</feature>
<evidence type="ECO:0008006" key="8">
    <source>
        <dbReference type="Google" id="ProtNLM"/>
    </source>
</evidence>
<name>A0A484PUH8_9ZZZZ</name>
<evidence type="ECO:0000313" key="3">
    <source>
        <dbReference type="EMBL" id="VFR39085.1"/>
    </source>
</evidence>
<gene>
    <name evidence="2" type="ORF">ANK1_0806</name>
    <name evidence="5" type="ORF">ANK2_0806</name>
    <name evidence="3" type="ORF">BER1_0932</name>
    <name evidence="4" type="ORF">BER2_0931</name>
    <name evidence="7" type="ORF">ISE1_0765</name>
    <name evidence="6" type="ORF">ISE2_0803</name>
</gene>
<keyword evidence="1" id="KW-0472">Membrane</keyword>
<dbReference type="EMBL" id="CAADIA010000005">
    <property type="protein sequence ID" value="VFR29984.1"/>
    <property type="molecule type" value="Genomic_DNA"/>
</dbReference>
<organism evidence="2">
    <name type="scientific">plant metagenome</name>
    <dbReference type="NCBI Taxonomy" id="1297885"/>
    <lineage>
        <taxon>unclassified sequences</taxon>
        <taxon>metagenomes</taxon>
        <taxon>organismal metagenomes</taxon>
    </lineage>
</organism>
<evidence type="ECO:0000313" key="6">
    <source>
        <dbReference type="EMBL" id="VFR78062.1"/>
    </source>
</evidence>
<dbReference type="AlphaFoldDB" id="A0A484PUH8"/>
<keyword evidence="1" id="KW-0812">Transmembrane</keyword>
<dbReference type="EMBL" id="CAADIM010000025">
    <property type="protein sequence ID" value="VFR84101.1"/>
    <property type="molecule type" value="Genomic_DNA"/>
</dbReference>
<dbReference type="EMBL" id="CAADIF010000007">
    <property type="protein sequence ID" value="VFR69080.1"/>
    <property type="molecule type" value="Genomic_DNA"/>
</dbReference>
<evidence type="ECO:0000256" key="1">
    <source>
        <dbReference type="SAM" id="Phobius"/>
    </source>
</evidence>
<evidence type="ECO:0000313" key="4">
    <source>
        <dbReference type="EMBL" id="VFR43730.1"/>
    </source>
</evidence>
<dbReference type="EMBL" id="CAADIN010000002">
    <property type="protein sequence ID" value="VFR78062.1"/>
    <property type="molecule type" value="Genomic_DNA"/>
</dbReference>
<reference evidence="2" key="1">
    <citation type="submission" date="2019-03" db="EMBL/GenBank/DDBJ databases">
        <authorList>
            <person name="Danneels B."/>
        </authorList>
    </citation>
    <scope>NUCLEOTIDE SEQUENCE</scope>
</reference>
<proteinExistence type="predicted"/>
<dbReference type="EMBL" id="CAADIH010000014">
    <property type="protein sequence ID" value="VFR43730.1"/>
    <property type="molecule type" value="Genomic_DNA"/>
</dbReference>
<evidence type="ECO:0000313" key="7">
    <source>
        <dbReference type="EMBL" id="VFR84101.1"/>
    </source>
</evidence>
<protein>
    <recommendedName>
        <fullName evidence="8">Transmembrane protein</fullName>
    </recommendedName>
</protein>
<feature type="transmembrane region" description="Helical" evidence="1">
    <location>
        <begin position="37"/>
        <end position="67"/>
    </location>
</feature>
<evidence type="ECO:0000313" key="2">
    <source>
        <dbReference type="EMBL" id="VFR29984.1"/>
    </source>
</evidence>
<accession>A0A484PUH8</accession>
<evidence type="ECO:0000313" key="5">
    <source>
        <dbReference type="EMBL" id="VFR69080.1"/>
    </source>
</evidence>